<proteinExistence type="predicted"/>
<keyword evidence="2" id="KW-1185">Reference proteome</keyword>
<evidence type="ECO:0000313" key="2">
    <source>
        <dbReference type="Proteomes" id="UP001164539"/>
    </source>
</evidence>
<reference evidence="1 2" key="1">
    <citation type="journal article" date="2023" name="Science">
        <title>Complex scaffold remodeling in plant triterpene biosynthesis.</title>
        <authorList>
            <person name="De La Pena R."/>
            <person name="Hodgson H."/>
            <person name="Liu J.C."/>
            <person name="Stephenson M.J."/>
            <person name="Martin A.C."/>
            <person name="Owen C."/>
            <person name="Harkess A."/>
            <person name="Leebens-Mack J."/>
            <person name="Jimenez L.E."/>
            <person name="Osbourn A."/>
            <person name="Sattely E.S."/>
        </authorList>
    </citation>
    <scope>NUCLEOTIDE SEQUENCE [LARGE SCALE GENOMIC DNA]</scope>
    <source>
        <strain evidence="2">cv. JPN11</strain>
        <tissue evidence="1">Leaf</tissue>
    </source>
</reference>
<protein>
    <submittedName>
        <fullName evidence="1">S-receptor kinase</fullName>
    </submittedName>
</protein>
<accession>A0ACC1Z2X5</accession>
<comment type="caution">
    <text evidence="1">The sequence shown here is derived from an EMBL/GenBank/DDBJ whole genome shotgun (WGS) entry which is preliminary data.</text>
</comment>
<dbReference type="Proteomes" id="UP001164539">
    <property type="component" value="Chromosome 1"/>
</dbReference>
<dbReference type="EMBL" id="CM051394">
    <property type="protein sequence ID" value="KAJ4729797.1"/>
    <property type="molecule type" value="Genomic_DNA"/>
</dbReference>
<sequence>MNQKTWCSLRFLLFSYFLLLKIHLSRGSDAISPGQSLSGNETLTSAEGIFELGFFTPADSQNYYIGIWYKSLPERTVVWVANRKRAVNDPFSTSLKLLEDGNLVLLHRSGVVIWSTNSTSKVLNSTTAKLLDNGNFVVRDASDSSSVFWQSFDHPTDSWLPGGKVGYNKLTNEKQILLSWRSSQNPAPGLFSLELQQNRTNHLLLWNGSKEYWNSGELGKIFTLVPPYVTNFTHILNENESYFTYSADIPNVFTRFTVDANGEYSQILWRTDLGKWTVIWTRPTEQCEVYAFCGPFSVCSQQKKPVCFCMEGFEPKMRKNWEQGDHIDGCVRRVPSECDVGGKDKFLVMPNMRFRDNSESLAVRTTEECELACLRNCSCSAFAYDNICLIWTDSLYNLQQLGSDEGIGRDFHIRIPASYKIGTSGKDKRKTLRIASATIAASFTLFAAILVILRRKRLGSGDAFEAGEDSLILFKYRDLKCATKNFSVKLGEGAFGSVFRGTLSNLTAVAVKELKHLNRSHEKQFRTEVKTIGMIQHINLVRLWGICVESSKRFLVYEYMPNGSLASLLFGESAQILDWQTRYKIAIGTARGLAYLHEKCRDCIIHCDIKPENILLDAEYNPKVADFGLAKMLDRDFSRVLTTMRGTRGYLAPEWISGEPVTPKADVYSYGMLLLETISGRRNLDLLQDEWVDNYFPIRVANTVYNREDVLALLDNRLEGNAIIEELTRACKISCWCIQDSEKDRPTMGQVIQVLEGLSVVNIPPIPRFLQSLAEDSSSSLFVLENYSTSVDIQSMN</sequence>
<evidence type="ECO:0000313" key="1">
    <source>
        <dbReference type="EMBL" id="KAJ4729797.1"/>
    </source>
</evidence>
<organism evidence="1 2">
    <name type="scientific">Melia azedarach</name>
    <name type="common">Chinaberry tree</name>
    <dbReference type="NCBI Taxonomy" id="155640"/>
    <lineage>
        <taxon>Eukaryota</taxon>
        <taxon>Viridiplantae</taxon>
        <taxon>Streptophyta</taxon>
        <taxon>Embryophyta</taxon>
        <taxon>Tracheophyta</taxon>
        <taxon>Spermatophyta</taxon>
        <taxon>Magnoliopsida</taxon>
        <taxon>eudicotyledons</taxon>
        <taxon>Gunneridae</taxon>
        <taxon>Pentapetalae</taxon>
        <taxon>rosids</taxon>
        <taxon>malvids</taxon>
        <taxon>Sapindales</taxon>
        <taxon>Meliaceae</taxon>
        <taxon>Melia</taxon>
    </lineage>
</organism>
<gene>
    <name evidence="1" type="ORF">OWV82_002520</name>
</gene>
<keyword evidence="1" id="KW-0418">Kinase</keyword>
<name>A0ACC1Z2X5_MELAZ</name>
<keyword evidence="1" id="KW-0808">Transferase</keyword>